<dbReference type="OrthoDB" id="21615at2759"/>
<feature type="region of interest" description="Disordered" evidence="6">
    <location>
        <begin position="98"/>
        <end position="196"/>
    </location>
</feature>
<dbReference type="Pfam" id="PF00855">
    <property type="entry name" value="PWWP"/>
    <property type="match status" value="1"/>
</dbReference>
<keyword evidence="9" id="KW-1185">Reference proteome</keyword>
<evidence type="ECO:0000259" key="7">
    <source>
        <dbReference type="PROSITE" id="PS50812"/>
    </source>
</evidence>
<dbReference type="SUPFAM" id="SSF51735">
    <property type="entry name" value="NAD(P)-binding Rossmann-fold domains"/>
    <property type="match status" value="1"/>
</dbReference>
<evidence type="ECO:0000256" key="2">
    <source>
        <dbReference type="ARBA" id="ARBA00007598"/>
    </source>
</evidence>
<dbReference type="EMBL" id="OU898278">
    <property type="protein sequence ID" value="CAH1276344.1"/>
    <property type="molecule type" value="Genomic_DNA"/>
</dbReference>
<organism evidence="8 9">
    <name type="scientific">Diabrotica balteata</name>
    <name type="common">Banded cucumber beetle</name>
    <dbReference type="NCBI Taxonomy" id="107213"/>
    <lineage>
        <taxon>Eukaryota</taxon>
        <taxon>Metazoa</taxon>
        <taxon>Ecdysozoa</taxon>
        <taxon>Arthropoda</taxon>
        <taxon>Hexapoda</taxon>
        <taxon>Insecta</taxon>
        <taxon>Pterygota</taxon>
        <taxon>Neoptera</taxon>
        <taxon>Endopterygota</taxon>
        <taxon>Coleoptera</taxon>
        <taxon>Polyphaga</taxon>
        <taxon>Cucujiformia</taxon>
        <taxon>Chrysomeloidea</taxon>
        <taxon>Chrysomelidae</taxon>
        <taxon>Galerucinae</taxon>
        <taxon>Diabroticina</taxon>
        <taxon>Diabroticites</taxon>
        <taxon>Diabrotica</taxon>
    </lineage>
</organism>
<dbReference type="PROSITE" id="PS50812">
    <property type="entry name" value="PWWP"/>
    <property type="match status" value="1"/>
</dbReference>
<dbReference type="Gene3D" id="2.30.30.140">
    <property type="match status" value="1"/>
</dbReference>
<evidence type="ECO:0000256" key="6">
    <source>
        <dbReference type="SAM" id="MobiDB-lite"/>
    </source>
</evidence>
<dbReference type="Pfam" id="PF03446">
    <property type="entry name" value="NAD_binding_2"/>
    <property type="match status" value="1"/>
</dbReference>
<dbReference type="GO" id="GO:0000785">
    <property type="term" value="C:chromatin"/>
    <property type="evidence" value="ECO:0007669"/>
    <property type="project" value="TreeGrafter"/>
</dbReference>
<gene>
    <name evidence="8" type="ORF">DIABBA_LOCUS5566</name>
</gene>
<dbReference type="SMART" id="SM00293">
    <property type="entry name" value="PWWP"/>
    <property type="match status" value="1"/>
</dbReference>
<dbReference type="CDD" id="cd05836">
    <property type="entry name" value="PWWP_GLYR1"/>
    <property type="match status" value="1"/>
</dbReference>
<comment type="subcellular location">
    <subcellularLocation>
        <location evidence="1">Chromosome</location>
    </subcellularLocation>
</comment>
<sequence length="544" mass="60251">MSSEIKVGDLVWAKMKTFAPWPARVVQPGPNTPSKTGKKDMHWVYFFGSKNYAWIESSNIKPYEEYKDKFISSNKSSNTNPFKKSIVEIEEFREKLAEDPNYELPLPENKTPSKEKDSEDPDKKFNKLLSPKKSVKKSPKTLKISKTIFNKKGSGSETPAQKRRSIEDASGPSTSKKSRRSSPRLEENGIREYSKSVHDPIKDRHYVGLEILNRQSLIDEPAEDSELDLGSQSELLLTKNINPSTKRFGFIGLGTMGTGIVKNLINSGHKVNLYNRSTKKSEEFKAQADADVNKSGLVNTFITPCDVMQNSDIVFSCVSDPSNAKENVVGNCGITKAADYLEGKGYVEMTSINPKTSEDLCEIIRSKGGRYLEAQVQGSKTEADEGSLVVLTAGDQTLFLDCQSCFKAMGKTSFYLGAAGSAAKASLILQIVKGVSLVGMAEALGLADRCGISTKDVLKIFNLTDLSSVYLSTKAELMMTKGYDKQVHQALKHMQTNLRLALDMSDDLKQPLLMTSTANEVYKHARRLGCDDRDVSCVYIRTKL</sequence>
<evidence type="ECO:0000256" key="5">
    <source>
        <dbReference type="ARBA" id="ARBA00034140"/>
    </source>
</evidence>
<dbReference type="GO" id="GO:0031491">
    <property type="term" value="F:nucleosome binding"/>
    <property type="evidence" value="ECO:0007669"/>
    <property type="project" value="TreeGrafter"/>
</dbReference>
<dbReference type="InterPro" id="IPR051265">
    <property type="entry name" value="HIBADH-related_NP60_sf"/>
</dbReference>
<dbReference type="SUPFAM" id="SSF48179">
    <property type="entry name" value="6-phosphogluconate dehydrogenase C-terminal domain-like"/>
    <property type="match status" value="1"/>
</dbReference>
<feature type="compositionally biased region" description="Basic and acidic residues" evidence="6">
    <location>
        <begin position="183"/>
        <end position="196"/>
    </location>
</feature>
<dbReference type="InterPro" id="IPR008927">
    <property type="entry name" value="6-PGluconate_DH-like_C_sf"/>
</dbReference>
<comment type="similarity">
    <text evidence="2">Belongs to the HIBADH-related family. NP60 subfamily.</text>
</comment>
<dbReference type="Gene3D" id="1.10.1040.10">
    <property type="entry name" value="N-(1-d-carboxylethyl)-l-norvaline Dehydrogenase, domain 2"/>
    <property type="match status" value="1"/>
</dbReference>
<evidence type="ECO:0000256" key="4">
    <source>
        <dbReference type="ARBA" id="ARBA00030287"/>
    </source>
</evidence>
<dbReference type="PANTHER" id="PTHR43580:SF2">
    <property type="entry name" value="CYTOKINE-LIKE NUCLEAR FACTOR N-PAC"/>
    <property type="match status" value="1"/>
</dbReference>
<evidence type="ECO:0000256" key="3">
    <source>
        <dbReference type="ARBA" id="ARBA00022454"/>
    </source>
</evidence>
<feature type="domain" description="PWWP" evidence="7">
    <location>
        <begin position="7"/>
        <end position="66"/>
    </location>
</feature>
<dbReference type="Gene3D" id="3.40.50.720">
    <property type="entry name" value="NAD(P)-binding Rossmann-like Domain"/>
    <property type="match status" value="1"/>
</dbReference>
<dbReference type="SUPFAM" id="SSF63748">
    <property type="entry name" value="Tudor/PWWP/MBT"/>
    <property type="match status" value="1"/>
</dbReference>
<evidence type="ECO:0000256" key="1">
    <source>
        <dbReference type="ARBA" id="ARBA00004286"/>
    </source>
</evidence>
<dbReference type="PANTHER" id="PTHR43580">
    <property type="entry name" value="OXIDOREDUCTASE GLYR1-RELATED"/>
    <property type="match status" value="1"/>
</dbReference>
<dbReference type="Proteomes" id="UP001153709">
    <property type="component" value="Chromosome 3"/>
</dbReference>
<accession>A0A9P0GXE1</accession>
<dbReference type="GO" id="GO:0003677">
    <property type="term" value="F:DNA binding"/>
    <property type="evidence" value="ECO:0007669"/>
    <property type="project" value="TreeGrafter"/>
</dbReference>
<evidence type="ECO:0000313" key="8">
    <source>
        <dbReference type="EMBL" id="CAH1276344.1"/>
    </source>
</evidence>
<dbReference type="GO" id="GO:0051287">
    <property type="term" value="F:NAD binding"/>
    <property type="evidence" value="ECO:0007669"/>
    <property type="project" value="InterPro"/>
</dbReference>
<dbReference type="InterPro" id="IPR029154">
    <property type="entry name" value="HIBADH-like_NADP-bd"/>
</dbReference>
<dbReference type="GO" id="GO:0140673">
    <property type="term" value="P:transcription elongation-coupled chromatin remodeling"/>
    <property type="evidence" value="ECO:0007669"/>
    <property type="project" value="TreeGrafter"/>
</dbReference>
<keyword evidence="3" id="KW-0158">Chromosome</keyword>
<dbReference type="InterPro" id="IPR006115">
    <property type="entry name" value="6PGDH_NADP-bd"/>
</dbReference>
<proteinExistence type="inferred from homology"/>
<dbReference type="InterPro" id="IPR036291">
    <property type="entry name" value="NAD(P)-bd_dom_sf"/>
</dbReference>
<reference evidence="8" key="1">
    <citation type="submission" date="2022-01" db="EMBL/GenBank/DDBJ databases">
        <authorList>
            <person name="King R."/>
        </authorList>
    </citation>
    <scope>NUCLEOTIDE SEQUENCE</scope>
</reference>
<dbReference type="InterPro" id="IPR013328">
    <property type="entry name" value="6PGD_dom2"/>
</dbReference>
<dbReference type="GO" id="GO:0050661">
    <property type="term" value="F:NADP binding"/>
    <property type="evidence" value="ECO:0007669"/>
    <property type="project" value="InterPro"/>
</dbReference>
<feature type="compositionally biased region" description="Basic and acidic residues" evidence="6">
    <location>
        <begin position="111"/>
        <end position="125"/>
    </location>
</feature>
<dbReference type="InterPro" id="IPR035501">
    <property type="entry name" value="GLYR1_PWWP"/>
</dbReference>
<name>A0A9P0GXE1_DIABA</name>
<protein>
    <recommendedName>
        <fullName evidence="5">Cytokine-like nuclear factor N-PAC</fullName>
    </recommendedName>
    <alternativeName>
        <fullName evidence="4">Glyoxylate reductase 1 homolog</fullName>
    </alternativeName>
</protein>
<dbReference type="AlphaFoldDB" id="A0A9P0GXE1"/>
<dbReference type="Pfam" id="PF14833">
    <property type="entry name" value="NAD_binding_11"/>
    <property type="match status" value="1"/>
</dbReference>
<dbReference type="InterPro" id="IPR000313">
    <property type="entry name" value="PWWP_dom"/>
</dbReference>
<evidence type="ECO:0000313" key="9">
    <source>
        <dbReference type="Proteomes" id="UP001153709"/>
    </source>
</evidence>